<dbReference type="PANTHER" id="PTHR48111:SF40">
    <property type="entry name" value="PHOSPHATE REGULON TRANSCRIPTIONAL REGULATORY PROTEIN PHOB"/>
    <property type="match status" value="1"/>
</dbReference>
<dbReference type="Gene3D" id="3.40.50.2300">
    <property type="match status" value="1"/>
</dbReference>
<proteinExistence type="predicted"/>
<keyword evidence="6" id="KW-0804">Transcription</keyword>
<keyword evidence="3" id="KW-0902">Two-component regulatory system</keyword>
<evidence type="ECO:0000256" key="4">
    <source>
        <dbReference type="ARBA" id="ARBA00023015"/>
    </source>
</evidence>
<gene>
    <name evidence="12" type="ORF">SYN_00981</name>
</gene>
<dbReference type="KEGG" id="sat:SYN_00981"/>
<dbReference type="PROSITE" id="PS50110">
    <property type="entry name" value="RESPONSE_REGULATORY"/>
    <property type="match status" value="1"/>
</dbReference>
<comment type="function">
    <text evidence="7">This protein is a positive regulator for the phosphate regulon. Transcription of this operon is positively regulated by PhoB and PhoR when phosphate is limited.</text>
</comment>
<dbReference type="HOGENOM" id="CLU_000445_30_4_7"/>
<evidence type="ECO:0000256" key="2">
    <source>
        <dbReference type="ARBA" id="ARBA00022553"/>
    </source>
</evidence>
<keyword evidence="5 9" id="KW-0238">DNA-binding</keyword>
<keyword evidence="13" id="KW-1185">Reference proteome</keyword>
<evidence type="ECO:0000256" key="8">
    <source>
        <dbReference type="PROSITE-ProRule" id="PRU00169"/>
    </source>
</evidence>
<dbReference type="GO" id="GO:0006355">
    <property type="term" value="P:regulation of DNA-templated transcription"/>
    <property type="evidence" value="ECO:0007669"/>
    <property type="project" value="InterPro"/>
</dbReference>
<dbReference type="FunFam" id="1.10.10.10:FF:000018">
    <property type="entry name" value="DNA-binding response regulator ResD"/>
    <property type="match status" value="1"/>
</dbReference>
<dbReference type="FunCoup" id="Q2LSJ4">
    <property type="interactions" value="301"/>
</dbReference>
<dbReference type="InterPro" id="IPR039420">
    <property type="entry name" value="WalR-like"/>
</dbReference>
<sequence>MEGGTKEDFMPTGQKRILVVDDEKDIVELLTFNLEKEGFAVTQAFDGEEALKTIRTNKPDLVILDLMLPGVSGLDICRQVRRNEETETLPVIMLTAKGEPLDKVVGLEIGADDYITKPFNVRELVARVRAVLRRSSQRPKEASEGTFTFQGLHVDYRTYQVSVDGKKIELGPTEIKLLRCLTRQPGRVFSRDQLLDAVWGEEAFVEPRTVDVHISRLRADIEQDKEKPKYILTVRGIGYKFADGS</sequence>
<feature type="modified residue" description="4-aspartylphosphate" evidence="8">
    <location>
        <position position="65"/>
    </location>
</feature>
<dbReference type="Proteomes" id="UP000001933">
    <property type="component" value="Chromosome"/>
</dbReference>
<reference evidence="12 13" key="1">
    <citation type="journal article" date="2007" name="Proc. Natl. Acad. Sci. U.S.A.">
        <title>The genome of Syntrophus aciditrophicus: life at the thermodynamic limit of microbial growth.</title>
        <authorList>
            <person name="McInerney M.J."/>
            <person name="Rohlin L."/>
            <person name="Mouttaki H."/>
            <person name="Kim U."/>
            <person name="Krupp R.S."/>
            <person name="Rios-Hernandez L."/>
            <person name="Sieber J."/>
            <person name="Struchtemeyer C.G."/>
            <person name="Bhattacharyya A."/>
            <person name="Campbell J.W."/>
            <person name="Gunsalus R.P."/>
        </authorList>
    </citation>
    <scope>NUCLEOTIDE SEQUENCE [LARGE SCALE GENOMIC DNA]</scope>
    <source>
        <strain evidence="12 13">SB</strain>
    </source>
</reference>
<keyword evidence="4" id="KW-0805">Transcription regulation</keyword>
<name>Q2LSJ4_SYNAS</name>
<evidence type="ECO:0000259" key="10">
    <source>
        <dbReference type="PROSITE" id="PS50110"/>
    </source>
</evidence>
<dbReference type="Pfam" id="PF00072">
    <property type="entry name" value="Response_reg"/>
    <property type="match status" value="1"/>
</dbReference>
<dbReference type="InterPro" id="IPR011006">
    <property type="entry name" value="CheY-like_superfamily"/>
</dbReference>
<evidence type="ECO:0000256" key="5">
    <source>
        <dbReference type="ARBA" id="ARBA00023125"/>
    </source>
</evidence>
<evidence type="ECO:0000256" key="1">
    <source>
        <dbReference type="ARBA" id="ARBA00013332"/>
    </source>
</evidence>
<dbReference type="InterPro" id="IPR001789">
    <property type="entry name" value="Sig_transdc_resp-reg_receiver"/>
</dbReference>
<evidence type="ECO:0000313" key="13">
    <source>
        <dbReference type="Proteomes" id="UP000001933"/>
    </source>
</evidence>
<dbReference type="FunFam" id="3.40.50.2300:FF:000001">
    <property type="entry name" value="DNA-binding response regulator PhoB"/>
    <property type="match status" value="1"/>
</dbReference>
<dbReference type="SUPFAM" id="SSF46894">
    <property type="entry name" value="C-terminal effector domain of the bipartite response regulators"/>
    <property type="match status" value="1"/>
</dbReference>
<feature type="DNA-binding region" description="OmpR/PhoB-type" evidence="9">
    <location>
        <begin position="144"/>
        <end position="243"/>
    </location>
</feature>
<dbReference type="EMBL" id="CP000252">
    <property type="protein sequence ID" value="ABC77055.1"/>
    <property type="molecule type" value="Genomic_DNA"/>
</dbReference>
<evidence type="ECO:0000256" key="9">
    <source>
        <dbReference type="PROSITE-ProRule" id="PRU01091"/>
    </source>
</evidence>
<evidence type="ECO:0000256" key="6">
    <source>
        <dbReference type="ARBA" id="ARBA00023163"/>
    </source>
</evidence>
<dbReference type="eggNOG" id="COG0745">
    <property type="taxonomic scope" value="Bacteria"/>
</dbReference>
<keyword evidence="2 8" id="KW-0597">Phosphoprotein</keyword>
<protein>
    <recommendedName>
        <fullName evidence="1">Phosphate regulon transcriptional regulatory protein PhoB</fullName>
    </recommendedName>
</protein>
<dbReference type="SUPFAM" id="SSF52172">
    <property type="entry name" value="CheY-like"/>
    <property type="match status" value="1"/>
</dbReference>
<dbReference type="PROSITE" id="PS51755">
    <property type="entry name" value="OMPR_PHOB"/>
    <property type="match status" value="1"/>
</dbReference>
<dbReference type="InterPro" id="IPR001867">
    <property type="entry name" value="OmpR/PhoB-type_DNA-bd"/>
</dbReference>
<accession>Q2LSJ4</accession>
<dbReference type="InterPro" id="IPR016032">
    <property type="entry name" value="Sig_transdc_resp-reg_C-effctor"/>
</dbReference>
<feature type="domain" description="Response regulatory" evidence="10">
    <location>
        <begin position="16"/>
        <end position="132"/>
    </location>
</feature>
<dbReference type="STRING" id="56780.SYN_00981"/>
<dbReference type="InterPro" id="IPR036388">
    <property type="entry name" value="WH-like_DNA-bd_sf"/>
</dbReference>
<evidence type="ECO:0000256" key="3">
    <source>
        <dbReference type="ARBA" id="ARBA00023012"/>
    </source>
</evidence>
<dbReference type="CDD" id="cd00383">
    <property type="entry name" value="trans_reg_C"/>
    <property type="match status" value="1"/>
</dbReference>
<dbReference type="GO" id="GO:0032993">
    <property type="term" value="C:protein-DNA complex"/>
    <property type="evidence" value="ECO:0007669"/>
    <property type="project" value="TreeGrafter"/>
</dbReference>
<dbReference type="PANTHER" id="PTHR48111">
    <property type="entry name" value="REGULATOR OF RPOS"/>
    <property type="match status" value="1"/>
</dbReference>
<dbReference type="Gene3D" id="6.10.250.690">
    <property type="match status" value="1"/>
</dbReference>
<dbReference type="GO" id="GO:0000976">
    <property type="term" value="F:transcription cis-regulatory region binding"/>
    <property type="evidence" value="ECO:0007669"/>
    <property type="project" value="TreeGrafter"/>
</dbReference>
<dbReference type="Pfam" id="PF00486">
    <property type="entry name" value="Trans_reg_C"/>
    <property type="match status" value="1"/>
</dbReference>
<dbReference type="InParanoid" id="Q2LSJ4"/>
<dbReference type="SMART" id="SM00862">
    <property type="entry name" value="Trans_reg_C"/>
    <property type="match status" value="1"/>
</dbReference>
<feature type="domain" description="OmpR/PhoB-type" evidence="11">
    <location>
        <begin position="144"/>
        <end position="243"/>
    </location>
</feature>
<dbReference type="CDD" id="cd19937">
    <property type="entry name" value="REC_OmpR_BsPhoP-like"/>
    <property type="match status" value="1"/>
</dbReference>
<organism evidence="12 13">
    <name type="scientific">Syntrophus aciditrophicus (strain SB)</name>
    <dbReference type="NCBI Taxonomy" id="56780"/>
    <lineage>
        <taxon>Bacteria</taxon>
        <taxon>Pseudomonadati</taxon>
        <taxon>Thermodesulfobacteriota</taxon>
        <taxon>Syntrophia</taxon>
        <taxon>Syntrophales</taxon>
        <taxon>Syntrophaceae</taxon>
        <taxon>Syntrophus</taxon>
    </lineage>
</organism>
<evidence type="ECO:0000259" key="11">
    <source>
        <dbReference type="PROSITE" id="PS51755"/>
    </source>
</evidence>
<evidence type="ECO:0000313" key="12">
    <source>
        <dbReference type="EMBL" id="ABC77055.1"/>
    </source>
</evidence>
<evidence type="ECO:0000256" key="7">
    <source>
        <dbReference type="ARBA" id="ARBA00024735"/>
    </source>
</evidence>
<dbReference type="SMART" id="SM00448">
    <property type="entry name" value="REC"/>
    <property type="match status" value="1"/>
</dbReference>
<dbReference type="AlphaFoldDB" id="Q2LSJ4"/>
<dbReference type="Gene3D" id="1.10.10.10">
    <property type="entry name" value="Winged helix-like DNA-binding domain superfamily/Winged helix DNA-binding domain"/>
    <property type="match status" value="1"/>
</dbReference>
<dbReference type="GO" id="GO:0000156">
    <property type="term" value="F:phosphorelay response regulator activity"/>
    <property type="evidence" value="ECO:0007669"/>
    <property type="project" value="TreeGrafter"/>
</dbReference>
<dbReference type="GO" id="GO:0005829">
    <property type="term" value="C:cytosol"/>
    <property type="evidence" value="ECO:0007669"/>
    <property type="project" value="TreeGrafter"/>
</dbReference>